<dbReference type="KEGG" id="mdv:C5Q96_05265"/>
<evidence type="ECO:0000313" key="2">
    <source>
        <dbReference type="Proteomes" id="UP000237883"/>
    </source>
</evidence>
<dbReference type="OrthoDB" id="2067494at2"/>
<dbReference type="Proteomes" id="UP000237883">
    <property type="component" value="Chromosome"/>
</dbReference>
<keyword evidence="2" id="KW-1185">Reference proteome</keyword>
<dbReference type="RefSeq" id="WP_106057358.1">
    <property type="nucleotide sequence ID" value="NZ_CP027228.1"/>
</dbReference>
<protein>
    <submittedName>
        <fullName evidence="1">Uncharacterized protein</fullName>
    </submittedName>
</protein>
<evidence type="ECO:0000313" key="1">
    <source>
        <dbReference type="EMBL" id="AVM48285.1"/>
    </source>
</evidence>
<dbReference type="GeneID" id="78391668"/>
<reference evidence="2" key="1">
    <citation type="submission" date="2018-02" db="EMBL/GenBank/DDBJ databases">
        <authorList>
            <person name="Holder M.E."/>
            <person name="Ajami N.J."/>
            <person name="Petrosino J.F."/>
        </authorList>
    </citation>
    <scope>NUCLEOTIDE SEQUENCE [LARGE SCALE GENOMIC DNA]</scope>
    <source>
        <strain evidence="2">CCUG 47132</strain>
    </source>
</reference>
<dbReference type="EMBL" id="CP027228">
    <property type="protein sequence ID" value="AVM48285.1"/>
    <property type="molecule type" value="Genomic_DNA"/>
</dbReference>
<dbReference type="AlphaFoldDB" id="A0A2S0L4S2"/>
<proteinExistence type="predicted"/>
<name>A0A2S0L4S2_9FIRM</name>
<organism evidence="1 2">
    <name type="scientific">Mogibacterium diversum</name>
    <dbReference type="NCBI Taxonomy" id="114527"/>
    <lineage>
        <taxon>Bacteria</taxon>
        <taxon>Bacillati</taxon>
        <taxon>Bacillota</taxon>
        <taxon>Clostridia</taxon>
        <taxon>Peptostreptococcales</taxon>
        <taxon>Anaerovoracaceae</taxon>
        <taxon>Mogibacterium</taxon>
    </lineage>
</organism>
<sequence length="111" mass="13451">MKITIEIEDCKNYGLCPHTVYRKLTQEYSDKLKKNLNFKGSFWHYTSESTKDMYSKITGRIPNLRNLILTYEDVEICFEIFKEFADKWVEIYERYDEQIDSSESIQTYELF</sequence>
<gene>
    <name evidence="1" type="ORF">C5Q96_05265</name>
</gene>
<accession>A0A2S0L4S2</accession>